<gene>
    <name evidence="2" type="ORF">S06H3_11893</name>
</gene>
<accession>X1KB73</accession>
<dbReference type="Gene3D" id="1.10.287.860">
    <property type="entry name" value="Nucleotidyltransferase"/>
    <property type="match status" value="1"/>
</dbReference>
<dbReference type="InterPro" id="IPR052366">
    <property type="entry name" value="GTP_Pyrophosphokinase"/>
</dbReference>
<dbReference type="PANTHER" id="PTHR47837:SF1">
    <property type="entry name" value="GTP PYROPHOSPHOKINASE YJBM"/>
    <property type="match status" value="1"/>
</dbReference>
<organism evidence="2">
    <name type="scientific">marine sediment metagenome</name>
    <dbReference type="NCBI Taxonomy" id="412755"/>
    <lineage>
        <taxon>unclassified sequences</taxon>
        <taxon>metagenomes</taxon>
        <taxon>ecological metagenomes</taxon>
    </lineage>
</organism>
<protein>
    <recommendedName>
        <fullName evidence="1">RelA/SpoT domain-containing protein</fullName>
    </recommendedName>
</protein>
<dbReference type="Pfam" id="PF04607">
    <property type="entry name" value="RelA_SpoT"/>
    <property type="match status" value="1"/>
</dbReference>
<dbReference type="AlphaFoldDB" id="X1KB73"/>
<evidence type="ECO:0000313" key="2">
    <source>
        <dbReference type="EMBL" id="GAI04277.1"/>
    </source>
</evidence>
<dbReference type="InterPro" id="IPR007685">
    <property type="entry name" value="RelA_SpoT"/>
</dbReference>
<dbReference type="SUPFAM" id="SSF81301">
    <property type="entry name" value="Nucleotidyltransferase"/>
    <property type="match status" value="1"/>
</dbReference>
<proteinExistence type="predicted"/>
<evidence type="ECO:0000259" key="1">
    <source>
        <dbReference type="Pfam" id="PF04607"/>
    </source>
</evidence>
<feature type="domain" description="RelA/SpoT" evidence="1">
    <location>
        <begin position="3"/>
        <end position="64"/>
    </location>
</feature>
<dbReference type="GO" id="GO:0015969">
    <property type="term" value="P:guanosine tetraphosphate metabolic process"/>
    <property type="evidence" value="ECO:0007669"/>
    <property type="project" value="InterPro"/>
</dbReference>
<name>X1KB73_9ZZZZ</name>
<sequence length="112" mass="13176">MRDVKEKDHISVAKASGYRGFSVYLDVRVSMLDFVGSVPFELQLRTELQDTWAEREHPLIYKNKRLKIAPMVAKQRIRDKVHKLSDLLYDVDCKFDEIREEVLKVIANNKKL</sequence>
<dbReference type="EMBL" id="BARV01005847">
    <property type="protein sequence ID" value="GAI04277.1"/>
    <property type="molecule type" value="Genomic_DNA"/>
</dbReference>
<dbReference type="InterPro" id="IPR043519">
    <property type="entry name" value="NT_sf"/>
</dbReference>
<reference evidence="2" key="1">
    <citation type="journal article" date="2014" name="Front. Microbiol.">
        <title>High frequency of phylogenetically diverse reductive dehalogenase-homologous genes in deep subseafloor sedimentary metagenomes.</title>
        <authorList>
            <person name="Kawai M."/>
            <person name="Futagami T."/>
            <person name="Toyoda A."/>
            <person name="Takaki Y."/>
            <person name="Nishi S."/>
            <person name="Hori S."/>
            <person name="Arai W."/>
            <person name="Tsubouchi T."/>
            <person name="Morono Y."/>
            <person name="Uchiyama I."/>
            <person name="Ito T."/>
            <person name="Fujiyama A."/>
            <person name="Inagaki F."/>
            <person name="Takami H."/>
        </authorList>
    </citation>
    <scope>NUCLEOTIDE SEQUENCE</scope>
    <source>
        <strain evidence="2">Expedition CK06-06</strain>
    </source>
</reference>
<dbReference type="PANTHER" id="PTHR47837">
    <property type="entry name" value="GTP PYROPHOSPHOKINASE YJBM"/>
    <property type="match status" value="1"/>
</dbReference>
<comment type="caution">
    <text evidence="2">The sequence shown here is derived from an EMBL/GenBank/DDBJ whole genome shotgun (WGS) entry which is preliminary data.</text>
</comment>